<dbReference type="InterPro" id="IPR050565">
    <property type="entry name" value="LYPA1-2/EST-like"/>
</dbReference>
<dbReference type="SUPFAM" id="SSF53474">
    <property type="entry name" value="alpha/beta-Hydrolases"/>
    <property type="match status" value="1"/>
</dbReference>
<gene>
    <name evidence="11" type="ORF">K503DRAFT_853424</name>
</gene>
<dbReference type="GO" id="GO:0008474">
    <property type="term" value="F:palmitoyl-(protein) hydrolase activity"/>
    <property type="evidence" value="ECO:0007669"/>
    <property type="project" value="UniProtKB-EC"/>
</dbReference>
<dbReference type="Proteomes" id="UP000092154">
    <property type="component" value="Unassembled WGS sequence"/>
</dbReference>
<dbReference type="GO" id="GO:0052689">
    <property type="term" value="F:carboxylic ester hydrolase activity"/>
    <property type="evidence" value="ECO:0007669"/>
    <property type="project" value="UniProtKB-KW"/>
</dbReference>
<keyword evidence="12" id="KW-1185">Reference proteome</keyword>
<dbReference type="AlphaFoldDB" id="A0A1B7NET4"/>
<comment type="catalytic activity">
    <reaction evidence="9">
        <text>S-hexadecanoyl-L-cysteinyl-[protein] + H2O = L-cysteinyl-[protein] + hexadecanoate + H(+)</text>
        <dbReference type="Rhea" id="RHEA:19233"/>
        <dbReference type="Rhea" id="RHEA-COMP:10131"/>
        <dbReference type="Rhea" id="RHEA-COMP:11032"/>
        <dbReference type="ChEBI" id="CHEBI:7896"/>
        <dbReference type="ChEBI" id="CHEBI:15377"/>
        <dbReference type="ChEBI" id="CHEBI:15378"/>
        <dbReference type="ChEBI" id="CHEBI:29950"/>
        <dbReference type="ChEBI" id="CHEBI:74151"/>
        <dbReference type="EC" id="3.1.2.22"/>
    </reaction>
</comment>
<dbReference type="Gene3D" id="3.40.50.1820">
    <property type="entry name" value="alpha/beta hydrolase"/>
    <property type="match status" value="1"/>
</dbReference>
<dbReference type="Pfam" id="PF02230">
    <property type="entry name" value="Abhydrolase_2"/>
    <property type="match status" value="1"/>
</dbReference>
<comment type="similarity">
    <text evidence="1">Belongs to the AB hydrolase superfamily. AB hydrolase 2 family.</text>
</comment>
<dbReference type="InParanoid" id="A0A1B7NET4"/>
<evidence type="ECO:0000313" key="11">
    <source>
        <dbReference type="EMBL" id="OAX43260.1"/>
    </source>
</evidence>
<evidence type="ECO:0000256" key="3">
    <source>
        <dbReference type="ARBA" id="ARBA00014923"/>
    </source>
</evidence>
<keyword evidence="6" id="KW-0443">Lipid metabolism</keyword>
<sequence length="256" mass="28059">MSPVTLPFLVVQPTQTHTATVICVHGVGDDGKGWKPVTDELAPALPHVKWILPHAPQRPVTVYNKEWLRAWFDLPSFTFTEPEDSSGMFDSVRKLDALVNAEVEAGIPQERIVLSGFSQGGAMVLLAGLGGRSVRDGGEGWRFAGVAVMSGWLPLRERFKSLISPHALTMPVFWGHGTDDPLVRYNLGRKSAEILKDQIGLALRWGDIGEAERLAFGSAGVSFLGYNGVLHATCPKERADLREFLRRVIPHNESDG</sequence>
<keyword evidence="6" id="KW-0276">Fatty acid metabolism</keyword>
<dbReference type="PANTHER" id="PTHR10655:SF17">
    <property type="entry name" value="LYSOPHOSPHOLIPASE-LIKE PROTEIN 1"/>
    <property type="match status" value="1"/>
</dbReference>
<accession>A0A1B7NET4</accession>
<evidence type="ECO:0000256" key="6">
    <source>
        <dbReference type="ARBA" id="ARBA00022832"/>
    </source>
</evidence>
<keyword evidence="4" id="KW-0719">Serine esterase</keyword>
<evidence type="ECO:0000256" key="7">
    <source>
        <dbReference type="ARBA" id="ARBA00029392"/>
    </source>
</evidence>
<dbReference type="STRING" id="1314800.A0A1B7NET4"/>
<evidence type="ECO:0000256" key="2">
    <source>
        <dbReference type="ARBA" id="ARBA00012423"/>
    </source>
</evidence>
<evidence type="ECO:0000313" key="12">
    <source>
        <dbReference type="Proteomes" id="UP000092154"/>
    </source>
</evidence>
<reference evidence="11 12" key="1">
    <citation type="submission" date="2016-06" db="EMBL/GenBank/DDBJ databases">
        <title>Comparative genomics of the ectomycorrhizal sister species Rhizopogon vinicolor and Rhizopogon vesiculosus (Basidiomycota: Boletales) reveals a divergence of the mating type B locus.</title>
        <authorList>
            <consortium name="DOE Joint Genome Institute"/>
            <person name="Mujic A.B."/>
            <person name="Kuo A."/>
            <person name="Tritt A."/>
            <person name="Lipzen A."/>
            <person name="Chen C."/>
            <person name="Johnson J."/>
            <person name="Sharma A."/>
            <person name="Barry K."/>
            <person name="Grigoriev I.V."/>
            <person name="Spatafora J.W."/>
        </authorList>
    </citation>
    <scope>NUCLEOTIDE SEQUENCE [LARGE SCALE GENOMIC DNA]</scope>
    <source>
        <strain evidence="11 12">AM-OR11-026</strain>
    </source>
</reference>
<evidence type="ECO:0000259" key="10">
    <source>
        <dbReference type="Pfam" id="PF02230"/>
    </source>
</evidence>
<evidence type="ECO:0000256" key="8">
    <source>
        <dbReference type="ARBA" id="ARBA00031195"/>
    </source>
</evidence>
<dbReference type="GO" id="GO:0006631">
    <property type="term" value="P:fatty acid metabolic process"/>
    <property type="evidence" value="ECO:0007669"/>
    <property type="project" value="UniProtKB-KW"/>
</dbReference>
<comment type="function">
    <text evidence="7">Hydrolyzes fatty acids from S-acylated cysteine residues in proteins with a strong preference for palmitoylated G-alpha proteins over other acyl substrates. Mediates the deacylation of G-alpha proteins such as GPA1 in vivo, but has weak or no activity toward palmitoylated Ras proteins. Has weak lysophospholipase activity in vitro; however such activity may not exist in vivo.</text>
</comment>
<dbReference type="GO" id="GO:0005737">
    <property type="term" value="C:cytoplasm"/>
    <property type="evidence" value="ECO:0007669"/>
    <property type="project" value="TreeGrafter"/>
</dbReference>
<dbReference type="EMBL" id="KV448141">
    <property type="protein sequence ID" value="OAX43260.1"/>
    <property type="molecule type" value="Genomic_DNA"/>
</dbReference>
<protein>
    <recommendedName>
        <fullName evidence="3">Acyl-protein thioesterase 1</fullName>
        <ecNumber evidence="2">3.1.2.22</ecNumber>
    </recommendedName>
    <alternativeName>
        <fullName evidence="8">Palmitoyl-protein hydrolase</fullName>
    </alternativeName>
</protein>
<evidence type="ECO:0000256" key="9">
    <source>
        <dbReference type="ARBA" id="ARBA00047337"/>
    </source>
</evidence>
<dbReference type="FunCoup" id="A0A1B7NET4">
    <property type="interactions" value="379"/>
</dbReference>
<feature type="domain" description="Phospholipase/carboxylesterase/thioesterase" evidence="10">
    <location>
        <begin position="9"/>
        <end position="198"/>
    </location>
</feature>
<dbReference type="InterPro" id="IPR003140">
    <property type="entry name" value="PLipase/COase/thioEstase"/>
</dbReference>
<dbReference type="OrthoDB" id="2418081at2759"/>
<evidence type="ECO:0000256" key="4">
    <source>
        <dbReference type="ARBA" id="ARBA00022487"/>
    </source>
</evidence>
<dbReference type="InterPro" id="IPR029058">
    <property type="entry name" value="AB_hydrolase_fold"/>
</dbReference>
<dbReference type="EC" id="3.1.2.22" evidence="2"/>
<organism evidence="11 12">
    <name type="scientific">Rhizopogon vinicolor AM-OR11-026</name>
    <dbReference type="NCBI Taxonomy" id="1314800"/>
    <lineage>
        <taxon>Eukaryota</taxon>
        <taxon>Fungi</taxon>
        <taxon>Dikarya</taxon>
        <taxon>Basidiomycota</taxon>
        <taxon>Agaricomycotina</taxon>
        <taxon>Agaricomycetes</taxon>
        <taxon>Agaricomycetidae</taxon>
        <taxon>Boletales</taxon>
        <taxon>Suillineae</taxon>
        <taxon>Rhizopogonaceae</taxon>
        <taxon>Rhizopogon</taxon>
    </lineage>
</organism>
<keyword evidence="5" id="KW-0378">Hydrolase</keyword>
<name>A0A1B7NET4_9AGAM</name>
<proteinExistence type="inferred from homology"/>
<evidence type="ECO:0000256" key="5">
    <source>
        <dbReference type="ARBA" id="ARBA00022801"/>
    </source>
</evidence>
<evidence type="ECO:0000256" key="1">
    <source>
        <dbReference type="ARBA" id="ARBA00006499"/>
    </source>
</evidence>
<dbReference type="PANTHER" id="PTHR10655">
    <property type="entry name" value="LYSOPHOSPHOLIPASE-RELATED"/>
    <property type="match status" value="1"/>
</dbReference>